<dbReference type="eggNOG" id="COG2227">
    <property type="taxonomic scope" value="Bacteria"/>
</dbReference>
<dbReference type="Gene3D" id="3.40.50.150">
    <property type="entry name" value="Vaccinia Virus protein VP39"/>
    <property type="match status" value="1"/>
</dbReference>
<evidence type="ECO:0000313" key="2">
    <source>
        <dbReference type="Proteomes" id="UP000003953"/>
    </source>
</evidence>
<dbReference type="CDD" id="cd02440">
    <property type="entry name" value="AdoMet_MTases"/>
    <property type="match status" value="1"/>
</dbReference>
<reference evidence="2" key="1">
    <citation type="journal article" date="2014" name="Genome Announc.">
        <title>Draft genome sequences of six enterohepatic helicobacter species isolated from humans and one from rhesus macaques.</title>
        <authorList>
            <person name="Shen Z."/>
            <person name="Sheh A."/>
            <person name="Young S.K."/>
            <person name="Abouelliel A."/>
            <person name="Ward D.V."/>
            <person name="Earl A.M."/>
            <person name="Fox J.G."/>
        </authorList>
    </citation>
    <scope>NUCLEOTIDE SEQUENCE [LARGE SCALE GENOMIC DNA]</scope>
    <source>
        <strain evidence="2">MIT 98-5489</strain>
    </source>
</reference>
<evidence type="ECO:0000313" key="1">
    <source>
        <dbReference type="EMBL" id="EEQ63210.1"/>
    </source>
</evidence>
<dbReference type="Proteomes" id="UP000003953">
    <property type="component" value="Unassembled WGS sequence"/>
</dbReference>
<dbReference type="Pfam" id="PF13489">
    <property type="entry name" value="Methyltransf_23"/>
    <property type="match status" value="1"/>
</dbReference>
<accession>C5EZ95</accession>
<protein>
    <recommendedName>
        <fullName evidence="3">Methyltransferase domain protein</fullName>
    </recommendedName>
</protein>
<dbReference type="RefSeq" id="WP_005021441.1">
    <property type="nucleotide sequence ID" value="NZ_DS990442.1"/>
</dbReference>
<gene>
    <name evidence="1" type="ORF">HPMG_00667</name>
</gene>
<organism evidence="1 2">
    <name type="scientific">Helicobacter pullorum MIT 98-5489</name>
    <dbReference type="NCBI Taxonomy" id="537972"/>
    <lineage>
        <taxon>Bacteria</taxon>
        <taxon>Pseudomonadati</taxon>
        <taxon>Campylobacterota</taxon>
        <taxon>Epsilonproteobacteria</taxon>
        <taxon>Campylobacterales</taxon>
        <taxon>Helicobacteraceae</taxon>
        <taxon>Helicobacter</taxon>
    </lineage>
</organism>
<keyword evidence="2" id="KW-1185">Reference proteome</keyword>
<dbReference type="AlphaFoldDB" id="C5EZ95"/>
<name>C5EZ95_9HELI</name>
<dbReference type="InterPro" id="IPR029063">
    <property type="entry name" value="SAM-dependent_MTases_sf"/>
</dbReference>
<dbReference type="SUPFAM" id="SSF53335">
    <property type="entry name" value="S-adenosyl-L-methionine-dependent methyltransferases"/>
    <property type="match status" value="1"/>
</dbReference>
<dbReference type="HOGENOM" id="CLU_1458760_0_0_7"/>
<sequence>MKIDYTIREKCVINGSELEILSSKLFPLFCGCVDTPQEEDLICEQEFAISKEGVIQLTKLIPLDLLYANGHDAGSVGALWEEHHTEFAKFILSKEVKNVLEIGGGHGKLSQNCLATKKIRWTIVEPNPTHRYDNVVYVDNFFSKELFQNEKFDTVVHSHTFEHIYNPHHFLQEVSSVLVEGGGGQNVVLFTQYAKVA</sequence>
<proteinExistence type="predicted"/>
<dbReference type="EMBL" id="DS990442">
    <property type="protein sequence ID" value="EEQ63210.1"/>
    <property type="molecule type" value="Genomic_DNA"/>
</dbReference>
<evidence type="ECO:0008006" key="3">
    <source>
        <dbReference type="Google" id="ProtNLM"/>
    </source>
</evidence>